<feature type="binding site" evidence="2">
    <location>
        <position position="264"/>
    </location>
    <ligand>
        <name>Zn(2+)</name>
        <dbReference type="ChEBI" id="CHEBI:29105"/>
        <note>catalytic</note>
    </ligand>
</feature>
<organism evidence="5 6">
    <name type="scientific">Anaerosporobacter mobilis DSM 15930</name>
    <dbReference type="NCBI Taxonomy" id="1120996"/>
    <lineage>
        <taxon>Bacteria</taxon>
        <taxon>Bacillati</taxon>
        <taxon>Bacillota</taxon>
        <taxon>Clostridia</taxon>
        <taxon>Lachnospirales</taxon>
        <taxon>Lachnospiraceae</taxon>
        <taxon>Anaerosporobacter</taxon>
    </lineage>
</organism>
<dbReference type="PANTHER" id="PTHR34217:SF1">
    <property type="entry name" value="CARBOXYPEPTIDASE 1"/>
    <property type="match status" value="1"/>
</dbReference>
<sequence>MSKLFEELQPFLDKNMAIETALTLLSWDNETLAPEESIEFTAKAIGVLADEAFRSFVNPEVREILTKLDEHKEELEDKEKAILKNLLKSYEQMEKIPPEENKEFSELTAVAGNIWAKAKNNNNFAEYAPTLEKIIYFQKKFAEYRKKDGEKLYDILLDDYEEGFNTEKLDAFFNKIKEEIVPLIKEVAARQDQIDKSYNYLSYDVKKQEDFSRYLAEYIGFDFKKGVIAASEHPFTTNLHNHDVRITTHYYENNLESSIFSIIHEGGHAIYEMQVADELTQTPVGGGASMGMHESQSRFFENVIGRSEEFWTPIYPKLQEMFKEQLKEVSLQQFVAGINKSVPSLIRTESDELTYTLHIIIRYEIEKMFLEGNLDIMKLPEIWNQKYEEYLGVTPSSDKEGILQDVHWSMGSIGYFPSYALGNAIAAQIYYHIKTIMPFDQYLKEGNLAPIREYLKEHIHRFGATKNTNEFLMDMMGEELNADYYVRYLKEKYTKLYNL</sequence>
<evidence type="ECO:0000256" key="4">
    <source>
        <dbReference type="SAM" id="Coils"/>
    </source>
</evidence>
<dbReference type="Gene3D" id="1.10.1370.30">
    <property type="match status" value="1"/>
</dbReference>
<evidence type="ECO:0000313" key="5">
    <source>
        <dbReference type="EMBL" id="SHN01582.1"/>
    </source>
</evidence>
<dbReference type="SUPFAM" id="SSF55486">
    <property type="entry name" value="Metalloproteases ('zincins'), catalytic domain"/>
    <property type="match status" value="1"/>
</dbReference>
<dbReference type="Pfam" id="PF02074">
    <property type="entry name" value="Peptidase_M32"/>
    <property type="match status" value="1"/>
</dbReference>
<dbReference type="InterPro" id="IPR001333">
    <property type="entry name" value="Peptidase_M32_Taq"/>
</dbReference>
<dbReference type="OrthoDB" id="9772308at2"/>
<accession>A0A1M7ND31</accession>
<keyword evidence="1" id="KW-0378">Hydrolase</keyword>
<dbReference type="RefSeq" id="WP_073291444.1">
    <property type="nucleotide sequence ID" value="NZ_FRCP01000027.1"/>
</dbReference>
<dbReference type="STRING" id="1120996.SAMN02746066_04388"/>
<evidence type="ECO:0000256" key="2">
    <source>
        <dbReference type="PIRSR" id="PIRSR006615-1"/>
    </source>
</evidence>
<evidence type="ECO:0000313" key="6">
    <source>
        <dbReference type="Proteomes" id="UP000184038"/>
    </source>
</evidence>
<dbReference type="AlphaFoldDB" id="A0A1M7ND31"/>
<keyword evidence="1" id="KW-0482">Metalloprotease</keyword>
<dbReference type="EMBL" id="FRCP01000027">
    <property type="protein sequence ID" value="SHN01582.1"/>
    <property type="molecule type" value="Genomic_DNA"/>
</dbReference>
<dbReference type="EC" id="3.4.17.19" evidence="1"/>
<keyword evidence="1 2" id="KW-0479">Metal-binding</keyword>
<evidence type="ECO:0000256" key="3">
    <source>
        <dbReference type="PIRSR" id="PIRSR006615-2"/>
    </source>
</evidence>
<dbReference type="GO" id="GO:0046872">
    <property type="term" value="F:metal ion binding"/>
    <property type="evidence" value="ECO:0007669"/>
    <property type="project" value="UniProtKB-KW"/>
</dbReference>
<dbReference type="PANTHER" id="PTHR34217">
    <property type="entry name" value="METAL-DEPENDENT CARBOXYPEPTIDASE"/>
    <property type="match status" value="1"/>
</dbReference>
<keyword evidence="1" id="KW-0645">Protease</keyword>
<comment type="cofactor">
    <cofactor evidence="2">
        <name>Zn(2+)</name>
        <dbReference type="ChEBI" id="CHEBI:29105"/>
    </cofactor>
    <text evidence="2">Binds 1 zinc ion per subunit.</text>
</comment>
<evidence type="ECO:0000256" key="1">
    <source>
        <dbReference type="PIRNR" id="PIRNR006615"/>
    </source>
</evidence>
<dbReference type="PIRSF" id="PIRSF006615">
    <property type="entry name" value="Zn_crbxpep_Taq"/>
    <property type="match status" value="1"/>
</dbReference>
<keyword evidence="6" id="KW-1185">Reference proteome</keyword>
<keyword evidence="1 5" id="KW-0121">Carboxypeptidase</keyword>
<dbReference type="Proteomes" id="UP000184038">
    <property type="component" value="Unassembled WGS sequence"/>
</dbReference>
<keyword evidence="2" id="KW-0862">Zinc</keyword>
<dbReference type="CDD" id="cd06460">
    <property type="entry name" value="M32_Taq"/>
    <property type="match status" value="1"/>
</dbReference>
<proteinExistence type="inferred from homology"/>
<dbReference type="PRINTS" id="PR00998">
    <property type="entry name" value="CRBOXYPTASET"/>
</dbReference>
<feature type="coiled-coil region" evidence="4">
    <location>
        <begin position="58"/>
        <end position="88"/>
    </location>
</feature>
<keyword evidence="4" id="KW-0175">Coiled coil</keyword>
<protein>
    <recommendedName>
        <fullName evidence="1">Metal-dependent carboxypeptidase</fullName>
        <ecNumber evidence="1">3.4.17.19</ecNumber>
    </recommendedName>
</protein>
<gene>
    <name evidence="5" type="ORF">SAMN02746066_04388</name>
</gene>
<comment type="similarity">
    <text evidence="1">Belongs to the peptidase M32 family.</text>
</comment>
<reference evidence="5 6" key="1">
    <citation type="submission" date="2016-11" db="EMBL/GenBank/DDBJ databases">
        <authorList>
            <person name="Jaros S."/>
            <person name="Januszkiewicz K."/>
            <person name="Wedrychowicz H."/>
        </authorList>
    </citation>
    <scope>NUCLEOTIDE SEQUENCE [LARGE SCALE GENOMIC DNA]</scope>
    <source>
        <strain evidence="5 6">DSM 15930</strain>
    </source>
</reference>
<dbReference type="PROSITE" id="PS52034">
    <property type="entry name" value="PEPTIDASE_M32"/>
    <property type="match status" value="1"/>
</dbReference>
<dbReference type="GO" id="GO:0006508">
    <property type="term" value="P:proteolysis"/>
    <property type="evidence" value="ECO:0007669"/>
    <property type="project" value="UniProtKB-UniRule"/>
</dbReference>
<comment type="catalytic activity">
    <reaction evidence="1">
        <text>Release of a C-terminal amino acid with broad specificity, except for -Pro.</text>
        <dbReference type="EC" id="3.4.17.19"/>
    </reaction>
</comment>
<feature type="active site" description="Proton donor/acceptor" evidence="3">
    <location>
        <position position="265"/>
    </location>
</feature>
<feature type="binding site" evidence="2">
    <location>
        <position position="294"/>
    </location>
    <ligand>
        <name>Zn(2+)</name>
        <dbReference type="ChEBI" id="CHEBI:29105"/>
        <note>catalytic</note>
    </ligand>
</feature>
<comment type="function">
    <text evidence="1">Broad specificity carboxypetidase that releases amino acids sequentially from the C-terminus, including neutral, aromatic, polar and basic residues.</text>
</comment>
<name>A0A1M7ND31_9FIRM</name>
<feature type="binding site" evidence="2">
    <location>
        <position position="268"/>
    </location>
    <ligand>
        <name>Zn(2+)</name>
        <dbReference type="ChEBI" id="CHEBI:29105"/>
        <note>catalytic</note>
    </ligand>
</feature>
<dbReference type="GO" id="GO:0004181">
    <property type="term" value="F:metallocarboxypeptidase activity"/>
    <property type="evidence" value="ECO:0007669"/>
    <property type="project" value="UniProtKB-UniRule"/>
</dbReference>